<dbReference type="Proteomes" id="UP000282551">
    <property type="component" value="Chromosome"/>
</dbReference>
<name>A0A448I949_MYCCI</name>
<dbReference type="EMBL" id="LR134355">
    <property type="protein sequence ID" value="VEG48943.1"/>
    <property type="molecule type" value="Genomic_DNA"/>
</dbReference>
<proteinExistence type="predicted"/>
<dbReference type="InterPro" id="IPR019587">
    <property type="entry name" value="Polyketide_cyclase/dehydratase"/>
</dbReference>
<dbReference type="AlphaFoldDB" id="A0A448I949"/>
<evidence type="ECO:0000313" key="2">
    <source>
        <dbReference type="Proteomes" id="UP000282551"/>
    </source>
</evidence>
<dbReference type="Pfam" id="PF10604">
    <property type="entry name" value="Polyketide_cyc2"/>
    <property type="match status" value="1"/>
</dbReference>
<dbReference type="OrthoDB" id="6624781at2"/>
<dbReference type="RefSeq" id="WP_126334672.1">
    <property type="nucleotide sequence ID" value="NZ_AP022604.1"/>
</dbReference>
<dbReference type="Gene3D" id="3.30.530.20">
    <property type="match status" value="1"/>
</dbReference>
<reference evidence="1 2" key="1">
    <citation type="submission" date="2018-12" db="EMBL/GenBank/DDBJ databases">
        <authorList>
            <consortium name="Pathogen Informatics"/>
        </authorList>
    </citation>
    <scope>NUCLEOTIDE SEQUENCE [LARGE SCALE GENOMIC DNA]</scope>
    <source>
        <strain evidence="1 2">NCTC10485</strain>
    </source>
</reference>
<dbReference type="InterPro" id="IPR023393">
    <property type="entry name" value="START-like_dom_sf"/>
</dbReference>
<evidence type="ECO:0000313" key="1">
    <source>
        <dbReference type="EMBL" id="VEG48943.1"/>
    </source>
</evidence>
<organism evidence="1 2">
    <name type="scientific">Mycolicibacterium chitae</name>
    <name type="common">Mycobacterium chitae</name>
    <dbReference type="NCBI Taxonomy" id="1792"/>
    <lineage>
        <taxon>Bacteria</taxon>
        <taxon>Bacillati</taxon>
        <taxon>Actinomycetota</taxon>
        <taxon>Actinomycetes</taxon>
        <taxon>Mycobacteriales</taxon>
        <taxon>Mycobacteriaceae</taxon>
        <taxon>Mycolicibacterium</taxon>
    </lineage>
</organism>
<protein>
    <submittedName>
        <fullName evidence="1">Polyketide cyclase / dehydrase and lipid transport</fullName>
    </submittedName>
</protein>
<keyword evidence="2" id="KW-1185">Reference proteome</keyword>
<sequence length="158" mass="17354">MTVERYVVTRTIAASPAQVFAVLSDPARHQQIEPSDWVRDAVEPQRIAGVGEMFAMNMFLEFAGGHYVMHNVVDVFEADRSIGWLPGTLDDDGNHQPGGWSWRYDVAPAGSGTEVTLTYNWSGTPQSFRDTIGGMPPFDKSYLVDSLAALDRSVTGES</sequence>
<accession>A0A448I949</accession>
<gene>
    <name evidence="1" type="ORF">NCTC10485_03245</name>
</gene>
<dbReference type="SUPFAM" id="SSF55961">
    <property type="entry name" value="Bet v1-like"/>
    <property type="match status" value="1"/>
</dbReference>